<feature type="compositionally biased region" description="Low complexity" evidence="1">
    <location>
        <begin position="97"/>
        <end position="127"/>
    </location>
</feature>
<dbReference type="Proteomes" id="UP001345013">
    <property type="component" value="Unassembled WGS sequence"/>
</dbReference>
<feature type="compositionally biased region" description="Polar residues" evidence="1">
    <location>
        <begin position="660"/>
        <end position="673"/>
    </location>
</feature>
<feature type="compositionally biased region" description="Polar residues" evidence="1">
    <location>
        <begin position="492"/>
        <end position="506"/>
    </location>
</feature>
<proteinExistence type="predicted"/>
<feature type="compositionally biased region" description="Polar residues" evidence="1">
    <location>
        <begin position="148"/>
        <end position="165"/>
    </location>
</feature>
<feature type="compositionally biased region" description="Basic and acidic residues" evidence="1">
    <location>
        <begin position="638"/>
        <end position="656"/>
    </location>
</feature>
<feature type="region of interest" description="Disordered" evidence="1">
    <location>
        <begin position="408"/>
        <end position="615"/>
    </location>
</feature>
<feature type="compositionally biased region" description="Polar residues" evidence="1">
    <location>
        <begin position="472"/>
        <end position="484"/>
    </location>
</feature>
<feature type="compositionally biased region" description="Pro residues" evidence="1">
    <location>
        <begin position="567"/>
        <end position="583"/>
    </location>
</feature>
<feature type="compositionally biased region" description="Low complexity" evidence="1">
    <location>
        <begin position="679"/>
        <end position="696"/>
    </location>
</feature>
<accession>A0ABR0KIQ2</accession>
<feature type="region of interest" description="Disordered" evidence="1">
    <location>
        <begin position="1"/>
        <end position="127"/>
    </location>
</feature>
<evidence type="ECO:0000313" key="2">
    <source>
        <dbReference type="EMBL" id="KAK5095900.1"/>
    </source>
</evidence>
<sequence>MTIDHADSVDDGLEGKHSKRARLKDALDRTKSKISKVKEERDARKQKQDQDQERPISQSNSNLSDDVDDFLSAGRPSFASQQSQRPSVGSDFRPTLDTSSPSPRPSTSDSQSQSHPSPRRVLPIPIPRIDVSASSRFPNAKGVHISASVPQPGSAAISSDSTRTGSLLKPEYKSRSQSASALASAERKARIRGLSVGFVDVPPVIIGEGGDEADAPPVEISRAKTRARSASPQGLRPYTNATVQPEARKQMPARGISDNSADAFVPKPFVRAQTAASLDGSASTSAPRGPHDDELVPKSFTPTQTVKPVLLGPLGDDFVPKPSTRAQTGASSGSLYSSSAEQGPHTDNIVRKPFSRTQTGFSVGEIPQPTRSPPSITEQPRGKGFMPLQLAGVQPGTMDLTKEFEMTLGLNSPVGPTNSRPLGGEAQIWAPKPKRAPPSYDLIEGGGKRHELNDRSNSPSSSHHQQNHKDQQSLQHLQYHVTDSPQERHRPSNVQRPSVPQTQPFAHQQVPTPPSKPSPPEAQPQLQRLPQSSRQLPQRTSPQTSIHLPPQRSPQSQARSEAQLPPRSMPQPPAQEFYPPPPQRTATQTARIPHKLDRISPKPSHQVYNDQEGTGLARCDISAPRMKADASEPLSLDTNHDGHRPVADRQRPHARGDSFGTPTSARKSPQGPTIRSVMPSNSYASSPSNYLSSLQSTPVTTQGEPMPNKLRFYESINKGNVPEGFI</sequence>
<evidence type="ECO:0000313" key="3">
    <source>
        <dbReference type="Proteomes" id="UP001345013"/>
    </source>
</evidence>
<keyword evidence="3" id="KW-1185">Reference proteome</keyword>
<feature type="compositionally biased region" description="Basic and acidic residues" evidence="1">
    <location>
        <begin position="23"/>
        <end position="54"/>
    </location>
</feature>
<feature type="compositionally biased region" description="Pro residues" evidence="1">
    <location>
        <begin position="511"/>
        <end position="522"/>
    </location>
</feature>
<dbReference type="EMBL" id="JAVRRG010000025">
    <property type="protein sequence ID" value="KAK5095900.1"/>
    <property type="molecule type" value="Genomic_DNA"/>
</dbReference>
<evidence type="ECO:0000256" key="1">
    <source>
        <dbReference type="SAM" id="MobiDB-lite"/>
    </source>
</evidence>
<feature type="region of interest" description="Disordered" evidence="1">
    <location>
        <begin position="627"/>
        <end position="707"/>
    </location>
</feature>
<feature type="region of interest" description="Disordered" evidence="1">
    <location>
        <begin position="223"/>
        <end position="389"/>
    </location>
</feature>
<reference evidence="2 3" key="1">
    <citation type="submission" date="2023-08" db="EMBL/GenBank/DDBJ databases">
        <title>Black Yeasts Isolated from many extreme environments.</title>
        <authorList>
            <person name="Coleine C."/>
            <person name="Stajich J.E."/>
            <person name="Selbmann L."/>
        </authorList>
    </citation>
    <scope>NUCLEOTIDE SEQUENCE [LARGE SCALE GENOMIC DNA]</scope>
    <source>
        <strain evidence="2 3">CCFEE 5885</strain>
    </source>
</reference>
<feature type="compositionally biased region" description="Polar residues" evidence="1">
    <location>
        <begin position="78"/>
        <end position="87"/>
    </location>
</feature>
<feature type="compositionally biased region" description="Polar residues" evidence="1">
    <location>
        <begin position="55"/>
        <end position="64"/>
    </location>
</feature>
<feature type="region of interest" description="Disordered" evidence="1">
    <location>
        <begin position="143"/>
        <end position="183"/>
    </location>
</feature>
<name>A0ABR0KIQ2_9EURO</name>
<gene>
    <name evidence="2" type="ORF">LTR24_002864</name>
</gene>
<feature type="compositionally biased region" description="Basic and acidic residues" evidence="1">
    <location>
        <begin position="1"/>
        <end position="16"/>
    </location>
</feature>
<feature type="compositionally biased region" description="Polar residues" evidence="1">
    <location>
        <begin position="274"/>
        <end position="286"/>
    </location>
</feature>
<feature type="compositionally biased region" description="Low complexity" evidence="1">
    <location>
        <begin position="329"/>
        <end position="340"/>
    </location>
</feature>
<protein>
    <submittedName>
        <fullName evidence="2">Uncharacterized protein</fullName>
    </submittedName>
</protein>
<comment type="caution">
    <text evidence="2">The sequence shown here is derived from an EMBL/GenBank/DDBJ whole genome shotgun (WGS) entry which is preliminary data.</text>
</comment>
<organism evidence="2 3">
    <name type="scientific">Lithohypha guttulata</name>
    <dbReference type="NCBI Taxonomy" id="1690604"/>
    <lineage>
        <taxon>Eukaryota</taxon>
        <taxon>Fungi</taxon>
        <taxon>Dikarya</taxon>
        <taxon>Ascomycota</taxon>
        <taxon>Pezizomycotina</taxon>
        <taxon>Eurotiomycetes</taxon>
        <taxon>Chaetothyriomycetidae</taxon>
        <taxon>Chaetothyriales</taxon>
        <taxon>Trichomeriaceae</taxon>
        <taxon>Lithohypha</taxon>
    </lineage>
</organism>
<feature type="compositionally biased region" description="Low complexity" evidence="1">
    <location>
        <begin position="523"/>
        <end position="539"/>
    </location>
</feature>